<proteinExistence type="predicted"/>
<dbReference type="RefSeq" id="WP_058440362.1">
    <property type="nucleotide sequence ID" value="NZ_CAAAHU010000001.1"/>
</dbReference>
<dbReference type="STRING" id="29422.Lbru_0254"/>
<dbReference type="EMBL" id="LNXV01000003">
    <property type="protein sequence ID" value="KTC87025.1"/>
    <property type="molecule type" value="Genomic_DNA"/>
</dbReference>
<dbReference type="InterPro" id="IPR043736">
    <property type="entry name" value="DUF5681"/>
</dbReference>
<comment type="caution">
    <text evidence="2">The sequence shown here is derived from an EMBL/GenBank/DDBJ whole genome shotgun (WGS) entry which is preliminary data.</text>
</comment>
<feature type="domain" description="DUF5681" evidence="1">
    <location>
        <begin position="3"/>
        <end position="62"/>
    </location>
</feature>
<keyword evidence="3" id="KW-1185">Reference proteome</keyword>
<reference evidence="2 3" key="1">
    <citation type="submission" date="2015-11" db="EMBL/GenBank/DDBJ databases">
        <title>Genomic analysis of 38 Legionella species identifies large and diverse effector repertoires.</title>
        <authorList>
            <person name="Burstein D."/>
            <person name="Amaro F."/>
            <person name="Zusman T."/>
            <person name="Lifshitz Z."/>
            <person name="Cohen O."/>
            <person name="Gilbert J.A."/>
            <person name="Pupko T."/>
            <person name="Shuman H.A."/>
            <person name="Segal G."/>
        </authorList>
    </citation>
    <scope>NUCLEOTIDE SEQUENCE [LARGE SCALE GENOMIC DNA]</scope>
    <source>
        <strain evidence="2 3">ATCC 43878</strain>
    </source>
</reference>
<sequence>MTFKIGESGNPTGRPKGTGYRQQLFNSLVEPHKDALFDTAIQLALSGNESMLRLFLERMLPAKPTDDAIAVKMPLIGDNKAYALSIWGEAIIQAISQGELTPEQGRTIMGVIDAQRKNIETADLSIRLIEIERTLKFRKKEK</sequence>
<dbReference type="PATRIC" id="fig|29422.6.peg.264"/>
<name>A0A0W0SUR4_9GAMM</name>
<dbReference type="OrthoDB" id="4774002at2"/>
<gene>
    <name evidence="2" type="ORF">Lbru_0254</name>
</gene>
<evidence type="ECO:0000313" key="2">
    <source>
        <dbReference type="EMBL" id="KTC87025.1"/>
    </source>
</evidence>
<evidence type="ECO:0000313" key="3">
    <source>
        <dbReference type="Proteomes" id="UP000054742"/>
    </source>
</evidence>
<accession>A0A0W0SUR4</accession>
<dbReference type="Proteomes" id="UP000054742">
    <property type="component" value="Unassembled WGS sequence"/>
</dbReference>
<dbReference type="AlphaFoldDB" id="A0A0W0SUR4"/>
<evidence type="ECO:0000259" key="1">
    <source>
        <dbReference type="Pfam" id="PF18932"/>
    </source>
</evidence>
<protein>
    <recommendedName>
        <fullName evidence="1">DUF5681 domain-containing protein</fullName>
    </recommendedName>
</protein>
<organism evidence="2 3">
    <name type="scientific">Legionella brunensis</name>
    <dbReference type="NCBI Taxonomy" id="29422"/>
    <lineage>
        <taxon>Bacteria</taxon>
        <taxon>Pseudomonadati</taxon>
        <taxon>Pseudomonadota</taxon>
        <taxon>Gammaproteobacteria</taxon>
        <taxon>Legionellales</taxon>
        <taxon>Legionellaceae</taxon>
        <taxon>Legionella</taxon>
    </lineage>
</organism>
<dbReference type="Pfam" id="PF18932">
    <property type="entry name" value="DUF5681"/>
    <property type="match status" value="1"/>
</dbReference>